<evidence type="ECO:0000313" key="18">
    <source>
        <dbReference type="Proteomes" id="UP000095009"/>
    </source>
</evidence>
<dbReference type="GO" id="GO:0005759">
    <property type="term" value="C:mitochondrial matrix"/>
    <property type="evidence" value="ECO:0007669"/>
    <property type="project" value="UniProtKB-SubCell"/>
</dbReference>
<proteinExistence type="inferred from homology"/>
<evidence type="ECO:0000256" key="13">
    <source>
        <dbReference type="ARBA" id="ARBA00023128"/>
    </source>
</evidence>
<evidence type="ECO:0000256" key="7">
    <source>
        <dbReference type="ARBA" id="ARBA00022670"/>
    </source>
</evidence>
<evidence type="ECO:0000256" key="15">
    <source>
        <dbReference type="ARBA" id="ARBA00045897"/>
    </source>
</evidence>
<keyword evidence="10" id="KW-0862">Zinc</keyword>
<gene>
    <name evidence="17" type="ORF">NADFUDRAFT_29130</name>
</gene>
<evidence type="ECO:0000256" key="5">
    <source>
        <dbReference type="ARBA" id="ARBA00011853"/>
    </source>
</evidence>
<evidence type="ECO:0000256" key="3">
    <source>
        <dbReference type="ARBA" id="ARBA00004569"/>
    </source>
</evidence>
<keyword evidence="11" id="KW-0809">Transit peptide</keyword>
<evidence type="ECO:0000256" key="11">
    <source>
        <dbReference type="ARBA" id="ARBA00022946"/>
    </source>
</evidence>
<dbReference type="AlphaFoldDB" id="A0A1E3PCV1"/>
<comment type="cofactor">
    <cofactor evidence="1">
        <name>Zn(2+)</name>
        <dbReference type="ChEBI" id="CHEBI:29105"/>
    </cofactor>
</comment>
<dbReference type="InterPro" id="IPR055130">
    <property type="entry name" value="PreP_C"/>
</dbReference>
<keyword evidence="13" id="KW-0496">Mitochondrion</keyword>
<evidence type="ECO:0000256" key="14">
    <source>
        <dbReference type="ARBA" id="ARBA00034552"/>
    </source>
</evidence>
<dbReference type="GO" id="GO:0005758">
    <property type="term" value="C:mitochondrial intermembrane space"/>
    <property type="evidence" value="ECO:0007669"/>
    <property type="project" value="UniProtKB-SubCell"/>
</dbReference>
<evidence type="ECO:0000256" key="10">
    <source>
        <dbReference type="ARBA" id="ARBA00022833"/>
    </source>
</evidence>
<keyword evidence="7 17" id="KW-0645">Protease</keyword>
<sequence>MTVQTLLKGARASSKHSLRRMMSSITTKYPVGSNLNGFTIKRTKNVPEFELTAVELEHDRTGAQHLHIDRDDKNNVFSIGFKTNPPNATGVPHILEHTTLCGSDKYQVRDPFFKMLNRSLANFMNAMTAQDYTFYPFATTNRVDCANLRDVYLDATLNPLLRENDFNQEGWRLESQDPTDPESPLTFKGVVYNEMKGQVSNASYLYYIKFYEHIYPSLNNSGGDPTKITDLTYPELVDFHHTNYHPSNSRIFTYGNFPLEDHLRDIDSKFAKFKAKKHNHEPKMPVNLTGSQNVVLTGPIDPMTDPSRQHKTSVSWYAGSPTDVYETFCVKVLMDLLMDGHASPLYQALIDTNLGSDFSPNTGVDSSHAISIVSVGLQGVTEADVPKIKSVILEVLEQASKNGFEQKRVDALIHQMELGKKDKKADFGMSILYSVKSGWFNKVDPMSTLEFDKIIERFNADMAKGGFLEGLIKKHFLGDKPSFTFTMTPSETYEADLVKEEVERLALKITNLRPDDKKKIHKRGLELLAKQGDVEDLSSLPTLNVSDISRLADVVPLEFSTVTSGFDSVPTPVQWRIAPTNGLTYFRGLTSLNHIPKELLPFVPLFTDSLTNLGTTEKNMSELESEIKLNTGGISFSVNVTATPQNPDNISIDLLLSSSALDKNVDNMFKLTSELLKKADFDNLGKLRSMISGIAASSTDSLSQSGHSFALTFSGSSLSPAKRINELFSGVEQVRFISTLAAMTEAELAENVVPKLKELARLALSSNNIDVAITCGSESVSSNTKSLESFISQLPENITSSQIKPYFTDVSLSPRANTLFELPFQVNYTAASLRGVPYIHKDGAALQVLSNMLTHKYLHGEIREKGGAYGGGANYSAIEGIFNYYSYRDPNPSNTISTISNTGPWALNNEWTSRDLEEAKLSIFQRVDAPISVKSEGMVQFLSGISNEMRQTRRERLLDVKVEDINYAIEKYLLAQNNQELKTTILGPKKDFMTPENGWTIIGGPA</sequence>
<evidence type="ECO:0000256" key="6">
    <source>
        <dbReference type="ARBA" id="ARBA00020167"/>
    </source>
</evidence>
<reference evidence="17 18" key="1">
    <citation type="journal article" date="2016" name="Proc. Natl. Acad. Sci. U.S.A.">
        <title>Comparative genomics of biotechnologically important yeasts.</title>
        <authorList>
            <person name="Riley R."/>
            <person name="Haridas S."/>
            <person name="Wolfe K.H."/>
            <person name="Lopes M.R."/>
            <person name="Hittinger C.T."/>
            <person name="Goeker M."/>
            <person name="Salamov A.A."/>
            <person name="Wisecaver J.H."/>
            <person name="Long T.M."/>
            <person name="Calvey C.H."/>
            <person name="Aerts A.L."/>
            <person name="Barry K.W."/>
            <person name="Choi C."/>
            <person name="Clum A."/>
            <person name="Coughlan A.Y."/>
            <person name="Deshpande S."/>
            <person name="Douglass A.P."/>
            <person name="Hanson S.J."/>
            <person name="Klenk H.-P."/>
            <person name="LaButti K.M."/>
            <person name="Lapidus A."/>
            <person name="Lindquist E.A."/>
            <person name="Lipzen A.M."/>
            <person name="Meier-Kolthoff J.P."/>
            <person name="Ohm R.A."/>
            <person name="Otillar R.P."/>
            <person name="Pangilinan J.L."/>
            <person name="Peng Y."/>
            <person name="Rokas A."/>
            <person name="Rosa C.A."/>
            <person name="Scheuner C."/>
            <person name="Sibirny A.A."/>
            <person name="Slot J.C."/>
            <person name="Stielow J.B."/>
            <person name="Sun H."/>
            <person name="Kurtzman C.P."/>
            <person name="Blackwell M."/>
            <person name="Grigoriev I.V."/>
            <person name="Jeffries T.W."/>
        </authorList>
    </citation>
    <scope>NUCLEOTIDE SEQUENCE [LARGE SCALE GENOMIC DNA]</scope>
    <source>
        <strain evidence="17 18">DSM 6958</strain>
    </source>
</reference>
<dbReference type="FunFam" id="3.30.830.10:FF:000013">
    <property type="entry name" value="Mitochondrial presequence protease"/>
    <property type="match status" value="1"/>
</dbReference>
<evidence type="ECO:0000256" key="2">
    <source>
        <dbReference type="ARBA" id="ARBA00004305"/>
    </source>
</evidence>
<dbReference type="OrthoDB" id="10250783at2759"/>
<evidence type="ECO:0000256" key="4">
    <source>
        <dbReference type="ARBA" id="ARBA00007575"/>
    </source>
</evidence>
<organism evidence="17 18">
    <name type="scientific">Nadsonia fulvescens var. elongata DSM 6958</name>
    <dbReference type="NCBI Taxonomy" id="857566"/>
    <lineage>
        <taxon>Eukaryota</taxon>
        <taxon>Fungi</taxon>
        <taxon>Dikarya</taxon>
        <taxon>Ascomycota</taxon>
        <taxon>Saccharomycotina</taxon>
        <taxon>Dipodascomycetes</taxon>
        <taxon>Dipodascales</taxon>
        <taxon>Dipodascales incertae sedis</taxon>
        <taxon>Nadsonia</taxon>
    </lineage>
</organism>
<evidence type="ECO:0000313" key="17">
    <source>
        <dbReference type="EMBL" id="ODQ63236.1"/>
    </source>
</evidence>
<dbReference type="GO" id="GO:0016485">
    <property type="term" value="P:protein processing"/>
    <property type="evidence" value="ECO:0007669"/>
    <property type="project" value="TreeGrafter"/>
</dbReference>
<dbReference type="PANTHER" id="PTHR43016:SF13">
    <property type="entry name" value="PRESEQUENCE PROTEASE, MITOCHONDRIAL"/>
    <property type="match status" value="1"/>
</dbReference>
<dbReference type="PANTHER" id="PTHR43016">
    <property type="entry name" value="PRESEQUENCE PROTEASE"/>
    <property type="match status" value="1"/>
</dbReference>
<evidence type="ECO:0000256" key="1">
    <source>
        <dbReference type="ARBA" id="ARBA00001947"/>
    </source>
</evidence>
<dbReference type="SUPFAM" id="SSF63411">
    <property type="entry name" value="LuxS/MPP-like metallohydrolase"/>
    <property type="match status" value="4"/>
</dbReference>
<comment type="function">
    <text evidence="15">Degrades mitochondrial transit peptides after their cleavage in the intermembrane space or in the matrix, and presequence peptides; clearance of these peptides is required to keep the presequence processing machinery running. Preferentially cleaves the N-terminal side of paired basic amino acid residues. Also degrades other unstructured peptides. May function as an ATP-dependent peptidase as opposed to a metalloendopeptidase.</text>
</comment>
<dbReference type="EMBL" id="KV454415">
    <property type="protein sequence ID" value="ODQ63236.1"/>
    <property type="molecule type" value="Genomic_DNA"/>
</dbReference>
<keyword evidence="18" id="KW-1185">Reference proteome</keyword>
<name>A0A1E3PCV1_9ASCO</name>
<dbReference type="Gene3D" id="3.30.830.10">
    <property type="entry name" value="Metalloenzyme, LuxS/M16 peptidase-like"/>
    <property type="match status" value="4"/>
</dbReference>
<dbReference type="InterPro" id="IPR011249">
    <property type="entry name" value="Metalloenz_LuxS/M16"/>
</dbReference>
<evidence type="ECO:0000259" key="16">
    <source>
        <dbReference type="SMART" id="SM01264"/>
    </source>
</evidence>
<dbReference type="FunFam" id="3.30.830.10:FF:000009">
    <property type="entry name" value="Presequence protease, mitochondrial"/>
    <property type="match status" value="1"/>
</dbReference>
<evidence type="ECO:0000256" key="12">
    <source>
        <dbReference type="ARBA" id="ARBA00023049"/>
    </source>
</evidence>
<dbReference type="GO" id="GO:0046872">
    <property type="term" value="F:metal ion binding"/>
    <property type="evidence" value="ECO:0007669"/>
    <property type="project" value="UniProtKB-KW"/>
</dbReference>
<dbReference type="InterPro" id="IPR013578">
    <property type="entry name" value="Peptidase_M16C_assoc"/>
</dbReference>
<dbReference type="Pfam" id="PF00675">
    <property type="entry name" value="Peptidase_M16"/>
    <property type="match status" value="1"/>
</dbReference>
<protein>
    <recommendedName>
        <fullName evidence="6">Presequence protease, mitochondrial</fullName>
    </recommendedName>
    <alternativeName>
        <fullName evidence="14">Pitrilysin metalloproteinase</fullName>
    </alternativeName>
</protein>
<dbReference type="STRING" id="857566.A0A1E3PCV1"/>
<keyword evidence="9" id="KW-0378">Hydrolase</keyword>
<keyword evidence="12" id="KW-0482">Metalloprotease</keyword>
<comment type="subunit">
    <text evidence="5">Monomer and homodimer; homodimerization is induced by binding of the substrate.</text>
</comment>
<dbReference type="Proteomes" id="UP000095009">
    <property type="component" value="Unassembled WGS sequence"/>
</dbReference>
<dbReference type="Pfam" id="PF22516">
    <property type="entry name" value="PreP_C"/>
    <property type="match status" value="1"/>
</dbReference>
<dbReference type="FunFam" id="3.30.830.10:FF:000011">
    <property type="entry name" value="Presequence protease, mitochondrial"/>
    <property type="match status" value="1"/>
</dbReference>
<evidence type="ECO:0000256" key="8">
    <source>
        <dbReference type="ARBA" id="ARBA00022723"/>
    </source>
</evidence>
<accession>A0A1E3PCV1</accession>
<keyword evidence="8" id="KW-0479">Metal-binding</keyword>
<dbReference type="InterPro" id="IPR007863">
    <property type="entry name" value="Peptidase_M16_C"/>
</dbReference>
<dbReference type="InterPro" id="IPR011765">
    <property type="entry name" value="Pept_M16_N"/>
</dbReference>
<comment type="subcellular location">
    <subcellularLocation>
        <location evidence="3">Mitochondrion intermembrane space</location>
    </subcellularLocation>
    <subcellularLocation>
        <location evidence="2">Mitochondrion matrix</location>
    </subcellularLocation>
</comment>
<evidence type="ECO:0000256" key="9">
    <source>
        <dbReference type="ARBA" id="ARBA00022801"/>
    </source>
</evidence>
<dbReference type="GO" id="GO:0004222">
    <property type="term" value="F:metalloendopeptidase activity"/>
    <property type="evidence" value="ECO:0007669"/>
    <property type="project" value="TreeGrafter"/>
</dbReference>
<dbReference type="SMART" id="SM01264">
    <property type="entry name" value="M16C_associated"/>
    <property type="match status" value="1"/>
</dbReference>
<dbReference type="Pfam" id="PF05193">
    <property type="entry name" value="Peptidase_M16_C"/>
    <property type="match status" value="1"/>
</dbReference>
<dbReference type="Pfam" id="PF08367">
    <property type="entry name" value="M16C_assoc"/>
    <property type="match status" value="1"/>
</dbReference>
<feature type="domain" description="Peptidase M16C associated" evidence="16">
    <location>
        <begin position="487"/>
        <end position="740"/>
    </location>
</feature>
<comment type="similarity">
    <text evidence="4">Belongs to the peptidase M16 family. PreP subfamily.</text>
</comment>